<reference evidence="1 2" key="1">
    <citation type="journal article" date="2016" name="Nat. Commun.">
        <title>Thousands of microbial genomes shed light on interconnected biogeochemical processes in an aquifer system.</title>
        <authorList>
            <person name="Anantharaman K."/>
            <person name="Brown C.T."/>
            <person name="Hug L.A."/>
            <person name="Sharon I."/>
            <person name="Castelle C.J."/>
            <person name="Probst A.J."/>
            <person name="Thomas B.C."/>
            <person name="Singh A."/>
            <person name="Wilkins M.J."/>
            <person name="Karaoz U."/>
            <person name="Brodie E.L."/>
            <person name="Williams K.H."/>
            <person name="Hubbard S.S."/>
            <person name="Banfield J.F."/>
        </authorList>
    </citation>
    <scope>NUCLEOTIDE SEQUENCE [LARGE SCALE GENOMIC DNA]</scope>
</reference>
<evidence type="ECO:0000313" key="2">
    <source>
        <dbReference type="Proteomes" id="UP000176897"/>
    </source>
</evidence>
<dbReference type="EMBL" id="MGEJ01000001">
    <property type="protein sequence ID" value="OGL82077.1"/>
    <property type="molecule type" value="Genomic_DNA"/>
</dbReference>
<dbReference type="AlphaFoldDB" id="A0A1F7UWR1"/>
<protein>
    <recommendedName>
        <fullName evidence="3">Ribbon-helix-helix protein CopG domain-containing protein</fullName>
    </recommendedName>
</protein>
<dbReference type="STRING" id="1802401.A3B21_05185"/>
<sequence length="78" mass="8901">MQRTQILLDQDLKKVLSRYSRARSTSVSAVIRGVLRLHLKHMNQTQMGLGGLRRLIGIAEKKGPRDLSAKIDETLYRL</sequence>
<comment type="caution">
    <text evidence="1">The sequence shown here is derived from an EMBL/GenBank/DDBJ whole genome shotgun (WGS) entry which is preliminary data.</text>
</comment>
<proteinExistence type="predicted"/>
<name>A0A1F7UWR1_9BACT</name>
<dbReference type="Proteomes" id="UP000176897">
    <property type="component" value="Unassembled WGS sequence"/>
</dbReference>
<evidence type="ECO:0000313" key="1">
    <source>
        <dbReference type="EMBL" id="OGL82077.1"/>
    </source>
</evidence>
<organism evidence="1 2">
    <name type="scientific">Candidatus Uhrbacteria bacterium RIFCSPLOWO2_01_FULL_47_24</name>
    <dbReference type="NCBI Taxonomy" id="1802401"/>
    <lineage>
        <taxon>Bacteria</taxon>
        <taxon>Candidatus Uhriibacteriota</taxon>
    </lineage>
</organism>
<accession>A0A1F7UWR1</accession>
<evidence type="ECO:0008006" key="3">
    <source>
        <dbReference type="Google" id="ProtNLM"/>
    </source>
</evidence>
<gene>
    <name evidence="1" type="ORF">A3B21_05185</name>
</gene>